<feature type="coiled-coil region" evidence="1">
    <location>
        <begin position="197"/>
        <end position="224"/>
    </location>
</feature>
<gene>
    <name evidence="6" type="ORF">ACFQIC_14245</name>
</gene>
<keyword evidence="3" id="KW-0812">Transmembrane</keyword>
<dbReference type="RefSeq" id="WP_204711665.1">
    <property type="nucleotide sequence ID" value="NZ_JBHSZV010000036.1"/>
</dbReference>
<dbReference type="Pfam" id="PF14257">
    <property type="entry name" value="DUF4349"/>
    <property type="match status" value="1"/>
</dbReference>
<protein>
    <submittedName>
        <fullName evidence="6">DUF4349 domain-containing protein</fullName>
    </submittedName>
</protein>
<proteinExistence type="predicted"/>
<dbReference type="InterPro" id="IPR025645">
    <property type="entry name" value="DUF4349"/>
</dbReference>
<evidence type="ECO:0000313" key="7">
    <source>
        <dbReference type="Proteomes" id="UP001596410"/>
    </source>
</evidence>
<keyword evidence="1" id="KW-0175">Coiled coil</keyword>
<dbReference type="Proteomes" id="UP001596410">
    <property type="component" value="Unassembled WGS sequence"/>
</dbReference>
<feature type="domain" description="DUF4349" evidence="5">
    <location>
        <begin position="79"/>
        <end position="291"/>
    </location>
</feature>
<keyword evidence="7" id="KW-1185">Reference proteome</keyword>
<feature type="region of interest" description="Disordered" evidence="2">
    <location>
        <begin position="23"/>
        <end position="75"/>
    </location>
</feature>
<comment type="caution">
    <text evidence="6">The sequence shown here is derived from an EMBL/GenBank/DDBJ whole genome shotgun (WGS) entry which is preliminary data.</text>
</comment>
<dbReference type="PROSITE" id="PS51257">
    <property type="entry name" value="PROKAR_LIPOPROTEIN"/>
    <property type="match status" value="1"/>
</dbReference>
<accession>A0ABW2EQ67</accession>
<feature type="chain" id="PRO_5045850471" evidence="4">
    <location>
        <begin position="20"/>
        <end position="306"/>
    </location>
</feature>
<evidence type="ECO:0000256" key="1">
    <source>
        <dbReference type="SAM" id="Coils"/>
    </source>
</evidence>
<feature type="compositionally biased region" description="Polar residues" evidence="2">
    <location>
        <begin position="23"/>
        <end position="35"/>
    </location>
</feature>
<feature type="signal peptide" evidence="4">
    <location>
        <begin position="1"/>
        <end position="19"/>
    </location>
</feature>
<feature type="transmembrane region" description="Helical" evidence="3">
    <location>
        <begin position="262"/>
        <end position="295"/>
    </location>
</feature>
<keyword evidence="4" id="KW-0732">Signal</keyword>
<keyword evidence="3" id="KW-1133">Transmembrane helix</keyword>
<evidence type="ECO:0000259" key="5">
    <source>
        <dbReference type="Pfam" id="PF14257"/>
    </source>
</evidence>
<keyword evidence="3" id="KW-0472">Membrane</keyword>
<evidence type="ECO:0000256" key="4">
    <source>
        <dbReference type="SAM" id="SignalP"/>
    </source>
</evidence>
<organism evidence="6 7">
    <name type="scientific">Halobacillus seohaensis</name>
    <dbReference type="NCBI Taxonomy" id="447421"/>
    <lineage>
        <taxon>Bacteria</taxon>
        <taxon>Bacillati</taxon>
        <taxon>Bacillota</taxon>
        <taxon>Bacilli</taxon>
        <taxon>Bacillales</taxon>
        <taxon>Bacillaceae</taxon>
        <taxon>Halobacillus</taxon>
    </lineage>
</organism>
<sequence length="306" mass="34410">MRKLWAMIFVLSFFLMATACSSDSETSESNDQAETSSEEGAVAEQESSEFAGAPNESEKSASQNEDSEANLDEASRSDRKVIYNANLQIEVKDFQTTINDIQTQVAERNGYIVESHMSGSREDGSTSGQITARIPQGEFREFIDLVEEDSSKVLDSSVSGQDVTEEFVDLESRMESKKVVEERLLSFMEQAEKTEDLLKISNDLATVQDEIEEVQGRMNYLENKTELATVTISIQENNVRIAGEDLNTWEQTKQQFLKSINFIISTFSGLFVFFVGNLPVLVPLAVICGIVFWIIRRKKKTQLDQE</sequence>
<reference evidence="7" key="1">
    <citation type="journal article" date="2019" name="Int. J. Syst. Evol. Microbiol.">
        <title>The Global Catalogue of Microorganisms (GCM) 10K type strain sequencing project: providing services to taxonomists for standard genome sequencing and annotation.</title>
        <authorList>
            <consortium name="The Broad Institute Genomics Platform"/>
            <consortium name="The Broad Institute Genome Sequencing Center for Infectious Disease"/>
            <person name="Wu L."/>
            <person name="Ma J."/>
        </authorList>
    </citation>
    <scope>NUCLEOTIDE SEQUENCE [LARGE SCALE GENOMIC DNA]</scope>
    <source>
        <strain evidence="7">CGMCC 4.1621</strain>
    </source>
</reference>
<evidence type="ECO:0000313" key="6">
    <source>
        <dbReference type="EMBL" id="MFC7062990.1"/>
    </source>
</evidence>
<dbReference type="EMBL" id="JBHSZV010000036">
    <property type="protein sequence ID" value="MFC7062990.1"/>
    <property type="molecule type" value="Genomic_DNA"/>
</dbReference>
<evidence type="ECO:0000256" key="3">
    <source>
        <dbReference type="SAM" id="Phobius"/>
    </source>
</evidence>
<name>A0ABW2EQ67_9BACI</name>
<evidence type="ECO:0000256" key="2">
    <source>
        <dbReference type="SAM" id="MobiDB-lite"/>
    </source>
</evidence>